<dbReference type="PROSITE" id="PS50234">
    <property type="entry name" value="VWFA"/>
    <property type="match status" value="1"/>
</dbReference>
<dbReference type="Proteomes" id="UP000588068">
    <property type="component" value="Unassembled WGS sequence"/>
</dbReference>
<dbReference type="InterPro" id="IPR006538">
    <property type="entry name" value="CobT"/>
</dbReference>
<sequence length="569" mass="62283">MTGAPNPRDLRGASLATLKALARQADPKGVEALLATMPSDPDDAALCAWRGRVDAAAVRLRYTDPVLFASQSPSGAARQHFSRLEQCRCEALGCRDFAGVRENLRAVQGGAAQGQGSGDHVINLVRARLVSAISAQNVSDDFAVRLDRLAALIADQRAFGEEAARLAAELAANGVPAKPLTPDATQSAAQPDRGLPRGEMKETSPREGVEATHAGILRRIRDEPRGRIVPARGPADETGNAYRIFTTQYDATLDAGDLCDDSTRRRLNAQFDAFRKSVQPNIARWAARLQRHLLSRQVRSWTFDCEEGLLDCGRLARIVVDASQPLTFKQEREAQFPGTALTLLIDNSGSMRGVPISMAATCAWMLATTLERCGIATEVLGFTTRRWRGGRAREQWVAANRPAHPGRLTELLHVIYKPAEGSWRGTRRHLASMLEPGLLKENVDGEAIRWAHARIMKRPQPRRILMVISDGAPLDEATLAVNDAGYLERDLRRVIADVQTRSPVELLAIGIGHDVGSWYSSAFTISGPVELGEAMVRKLVELLTRDPKGRRSTTAMARRTRNRRACRTA</sequence>
<evidence type="ECO:0000313" key="4">
    <source>
        <dbReference type="Proteomes" id="UP000588068"/>
    </source>
</evidence>
<feature type="region of interest" description="Disordered" evidence="1">
    <location>
        <begin position="176"/>
        <end position="210"/>
    </location>
</feature>
<reference evidence="3 4" key="1">
    <citation type="submission" date="2020-08" db="EMBL/GenBank/DDBJ databases">
        <title>Genomic Encyclopedia of Type Strains, Phase IV (KMG-IV): sequencing the most valuable type-strain genomes for metagenomic binning, comparative biology and taxonomic classification.</title>
        <authorList>
            <person name="Goeker M."/>
        </authorList>
    </citation>
    <scope>NUCLEOTIDE SEQUENCE [LARGE SCALE GENOMIC DNA]</scope>
    <source>
        <strain evidence="3 4">DSM 26723</strain>
    </source>
</reference>
<proteinExistence type="predicted"/>
<dbReference type="RefSeq" id="WP_184335868.1">
    <property type="nucleotide sequence ID" value="NZ_JACHHZ010000008.1"/>
</dbReference>
<keyword evidence="3" id="KW-0436">Ligase</keyword>
<dbReference type="InterPro" id="IPR002035">
    <property type="entry name" value="VWF_A"/>
</dbReference>
<dbReference type="CDD" id="cd01454">
    <property type="entry name" value="vWA_norD_type"/>
    <property type="match status" value="1"/>
</dbReference>
<dbReference type="InterPro" id="IPR025861">
    <property type="entry name" value="CobT_VWA_dom"/>
</dbReference>
<feature type="compositionally biased region" description="Basic residues" evidence="1">
    <location>
        <begin position="558"/>
        <end position="569"/>
    </location>
</feature>
<accession>A0A841HT13</accession>
<evidence type="ECO:0000256" key="1">
    <source>
        <dbReference type="SAM" id="MobiDB-lite"/>
    </source>
</evidence>
<dbReference type="PIRSF" id="PIRSF031715">
    <property type="entry name" value="Cob_chel_CobT"/>
    <property type="match status" value="1"/>
</dbReference>
<feature type="region of interest" description="Disordered" evidence="1">
    <location>
        <begin position="548"/>
        <end position="569"/>
    </location>
</feature>
<feature type="compositionally biased region" description="Basic and acidic residues" evidence="1">
    <location>
        <begin position="194"/>
        <end position="210"/>
    </location>
</feature>
<evidence type="ECO:0000313" key="3">
    <source>
        <dbReference type="EMBL" id="MBB6096477.1"/>
    </source>
</evidence>
<evidence type="ECO:0000259" key="2">
    <source>
        <dbReference type="PROSITE" id="PS50234"/>
    </source>
</evidence>
<dbReference type="GO" id="GO:0009236">
    <property type="term" value="P:cobalamin biosynthetic process"/>
    <property type="evidence" value="ECO:0007669"/>
    <property type="project" value="InterPro"/>
</dbReference>
<comment type="caution">
    <text evidence="3">The sequence shown here is derived from an EMBL/GenBank/DDBJ whole genome shotgun (WGS) entry which is preliminary data.</text>
</comment>
<keyword evidence="4" id="KW-1185">Reference proteome</keyword>
<gene>
    <name evidence="3" type="ORF">HNQ60_005399</name>
</gene>
<dbReference type="AlphaFoldDB" id="A0A841HT13"/>
<dbReference type="Gene3D" id="3.40.50.410">
    <property type="entry name" value="von Willebrand factor, type A domain"/>
    <property type="match status" value="1"/>
</dbReference>
<dbReference type="Pfam" id="PF06213">
    <property type="entry name" value="CobT"/>
    <property type="match status" value="1"/>
</dbReference>
<dbReference type="PANTHER" id="PTHR41248">
    <property type="entry name" value="NORD PROTEIN"/>
    <property type="match status" value="1"/>
</dbReference>
<dbReference type="SUPFAM" id="SSF53300">
    <property type="entry name" value="vWA-like"/>
    <property type="match status" value="1"/>
</dbReference>
<name>A0A841HT13_9GAMM</name>
<dbReference type="EMBL" id="JACHHZ010000008">
    <property type="protein sequence ID" value="MBB6096477.1"/>
    <property type="molecule type" value="Genomic_DNA"/>
</dbReference>
<feature type="domain" description="VWFA" evidence="2">
    <location>
        <begin position="340"/>
        <end position="515"/>
    </location>
</feature>
<dbReference type="InterPro" id="IPR036465">
    <property type="entry name" value="vWFA_dom_sf"/>
</dbReference>
<organism evidence="3 4">
    <name type="scientific">Povalibacter uvarum</name>
    <dbReference type="NCBI Taxonomy" id="732238"/>
    <lineage>
        <taxon>Bacteria</taxon>
        <taxon>Pseudomonadati</taxon>
        <taxon>Pseudomonadota</taxon>
        <taxon>Gammaproteobacteria</taxon>
        <taxon>Steroidobacterales</taxon>
        <taxon>Steroidobacteraceae</taxon>
        <taxon>Povalibacter</taxon>
    </lineage>
</organism>
<dbReference type="EC" id="6.6.1.2" evidence="3"/>
<dbReference type="PANTHER" id="PTHR41248:SF1">
    <property type="entry name" value="NORD PROTEIN"/>
    <property type="match status" value="1"/>
</dbReference>
<dbReference type="Pfam" id="PF11775">
    <property type="entry name" value="CobT_C"/>
    <property type="match status" value="1"/>
</dbReference>
<dbReference type="GO" id="GO:0051116">
    <property type="term" value="F:cobaltochelatase activity"/>
    <property type="evidence" value="ECO:0007669"/>
    <property type="project" value="UniProtKB-EC"/>
</dbReference>
<protein>
    <submittedName>
        <fullName evidence="3">Cobaltochelatase CobT</fullName>
        <ecNumber evidence="3">6.6.1.2</ecNumber>
    </submittedName>
</protein>
<dbReference type="InterPro" id="IPR051928">
    <property type="entry name" value="NorD/CobT"/>
</dbReference>